<dbReference type="Gene3D" id="3.40.50.300">
    <property type="entry name" value="P-loop containing nucleotide triphosphate hydrolases"/>
    <property type="match status" value="1"/>
</dbReference>
<dbReference type="eggNOG" id="COG1192">
    <property type="taxonomic scope" value="Bacteria"/>
</dbReference>
<name>F0MCE7_PSEPM</name>
<dbReference type="PANTHER" id="PTHR13696:SF96">
    <property type="entry name" value="COBQ_COBB_MIND_PARA NUCLEOTIDE BINDING DOMAIN-CONTAINING PROTEIN"/>
    <property type="match status" value="1"/>
</dbReference>
<geneLocation type="plasmid" evidence="2 3">
    <name>pASPHE301</name>
</geneLocation>
<dbReference type="InterPro" id="IPR050678">
    <property type="entry name" value="DNA_Partitioning_ATPase"/>
</dbReference>
<dbReference type="InterPro" id="IPR002586">
    <property type="entry name" value="CobQ/CobB/MinD/ParA_Nub-bd_dom"/>
</dbReference>
<dbReference type="CDD" id="cd02042">
    <property type="entry name" value="ParAB_family"/>
    <property type="match status" value="1"/>
</dbReference>
<keyword evidence="2" id="KW-0614">Plasmid</keyword>
<proteinExistence type="predicted"/>
<dbReference type="PIRSF" id="PIRSF009320">
    <property type="entry name" value="Nuc_binding_HP_1000"/>
    <property type="match status" value="1"/>
</dbReference>
<dbReference type="InterPro" id="IPR027417">
    <property type="entry name" value="P-loop_NTPase"/>
</dbReference>
<evidence type="ECO:0000259" key="1">
    <source>
        <dbReference type="Pfam" id="PF01656"/>
    </source>
</evidence>
<dbReference type="OrthoDB" id="3173068at2"/>
<dbReference type="HOGENOM" id="CLU_037612_5_4_11"/>
<dbReference type="EMBL" id="CP002380">
    <property type="protein sequence ID" value="ADX75198.1"/>
    <property type="molecule type" value="Genomic_DNA"/>
</dbReference>
<dbReference type="KEGG" id="apn:Asphe3_41330"/>
<dbReference type="AlphaFoldDB" id="F0MCE7"/>
<gene>
    <name evidence="2" type="ordered locus">Asphe3_41330</name>
</gene>
<accession>F0MCE7</accession>
<dbReference type="RefSeq" id="WP_013603063.1">
    <property type="nucleotide sequence ID" value="NC_015146.1"/>
</dbReference>
<dbReference type="Proteomes" id="UP000008639">
    <property type="component" value="Plasmid pASPHE301"/>
</dbReference>
<protein>
    <submittedName>
        <fullName evidence="2">ATPase involved in chromosome partitioning</fullName>
    </submittedName>
</protein>
<sequence>MIILVAHQKGGVGKSTIAVNIAVEFTSKGKSVIIVEADPTVKTSSTWAKDREDSGYSPITTVRQTGNLRATLLDLADKYDAVIVDAPGKDSSEMRTAMTAADLMLVPIPPSQPDLDTTESLVVTINQARDFNPELKALAVLNRVPTNVFSDSDSEARTYLADFPELRVARTKLHERKVYQTSVSEGLGVVEMKDSKAKREIQLLTEEVLAW</sequence>
<evidence type="ECO:0000313" key="3">
    <source>
        <dbReference type="Proteomes" id="UP000008639"/>
    </source>
</evidence>
<evidence type="ECO:0000313" key="2">
    <source>
        <dbReference type="EMBL" id="ADX75198.1"/>
    </source>
</evidence>
<dbReference type="Pfam" id="PF01656">
    <property type="entry name" value="CbiA"/>
    <property type="match status" value="1"/>
</dbReference>
<dbReference type="PANTHER" id="PTHR13696">
    <property type="entry name" value="P-LOOP CONTAINING NUCLEOSIDE TRIPHOSPHATE HYDROLASE"/>
    <property type="match status" value="1"/>
</dbReference>
<dbReference type="SUPFAM" id="SSF52540">
    <property type="entry name" value="P-loop containing nucleoside triphosphate hydrolases"/>
    <property type="match status" value="1"/>
</dbReference>
<feature type="domain" description="CobQ/CobB/MinD/ParA nucleotide binding" evidence="1">
    <location>
        <begin position="3"/>
        <end position="178"/>
    </location>
</feature>
<reference evidence="3" key="1">
    <citation type="journal article" date="2011" name="Stand. Genomic Sci.">
        <title>Complete genome sequence of Arthrobacter phenanthrenivorans type strain (Sphe3).</title>
        <authorList>
            <person name="Kallimanis A."/>
            <person name="Labutti K.M."/>
            <person name="Lapidus A."/>
            <person name="Clum A."/>
            <person name="Lykidis A."/>
            <person name="Mavromatis K."/>
            <person name="Pagani I."/>
            <person name="Liolios K."/>
            <person name="Ivanova N."/>
            <person name="Goodwin L."/>
            <person name="Pitluck S."/>
            <person name="Chen A."/>
            <person name="Palaniappan K."/>
            <person name="Markowitz V."/>
            <person name="Bristow J."/>
            <person name="Velentzas A.D."/>
            <person name="Perisynakis A."/>
            <person name="Ouzounis C.C."/>
            <person name="Kyrpides N.C."/>
            <person name="Koukkou A.I."/>
            <person name="Drainas C."/>
        </authorList>
    </citation>
    <scope>NUCLEOTIDE SEQUENCE [LARGE SCALE GENOMIC DNA]</scope>
    <source>
        <strain evidence="3">DSM 18606 / JCM 16027 / LMG 23796 / Sphe3</strain>
        <plasmid evidence="3">Plasmid pASPHE301</plasmid>
    </source>
</reference>
<organism evidence="2 3">
    <name type="scientific">Pseudarthrobacter phenanthrenivorans (strain DSM 18606 / JCM 16027 / LMG 23796 / Sphe3)</name>
    <name type="common">Arthrobacter phenanthrenivorans</name>
    <dbReference type="NCBI Taxonomy" id="930171"/>
    <lineage>
        <taxon>Bacteria</taxon>
        <taxon>Bacillati</taxon>
        <taxon>Actinomycetota</taxon>
        <taxon>Actinomycetes</taxon>
        <taxon>Micrococcales</taxon>
        <taxon>Micrococcaceae</taxon>
        <taxon>Pseudarthrobacter</taxon>
    </lineage>
</organism>